<proteinExistence type="predicted"/>
<name>A0A8J2QRG9_9NEOP</name>
<dbReference type="OrthoDB" id="7381781at2759"/>
<sequence length="835" mass="95588">MPNYERQKYGGGFDQRRMCYRRETSPMSLRSFPDSGMQNFNSSYYPRAMSSQRSVFNGRSGSPMSIRSIDSNASVSAADIALAFKNVKFNKYDLRLIKEAYNKFLKNRVRKRIEKRRNLKLFLKNTKRESGDDSGAQGSDSSISSDDCRSTRTAIYKENLPISRPRPIRTDISSIRTTIKDSNMYEDCTDNIKQNTLRNILAVNDQVHVKPANTFDSRPQNGKQFTLKDRFAKRNASVLPSQRFTKTRPKPATKTIENIPNPVNDNKITRINDIECESGNEEIFSEVTVRENVQESTSLERKRNLEIEESNNISTKRKKLTTSPLKYNNESLVSSTLINTHSDFTFKKPEMPVRRSAKAKDIIFTDKLISKSAQPMVDDFDLDFSLNQNKQVKTNKDGNNSTQQISQNTSETVNNNNKTEISQNTTDVSLKPSFMKRKLFSQKLDILDKKDLSIESQESNSPVSKLYAGEKHKVRKLVTSQSCLNRDIIDDNNVWDLIQKIVPPDQMNMTNAKNKKYNKKTEDDDKWDVTSVISMCDNGDISETFTDEEIFKMDGKSKNDAKKISDAKNKKDKESTKTANKNINKKCNDTPKPKEIKNFKVSSCQVVLDKLQPALTNTKEIYNQNITLPNQSKRTVSSCVRSFWDTDFESDMEERPQFNWNNLTNGKTHQNNPVANNTLNLNKRNGLKGEILTVRCSQNKGINSTRSDISKVSQRRNVNKVDENKEPVVNEKSIKNSQTNVNTTLTEVKPRRGRPKSTKNNLTPARKVDTKNKETNKRKNELNHTKKVPNKTRILTPRKVNEKKYQSSPISNQSSFNCSNISSRSLRSSSRTRRI</sequence>
<dbReference type="Proteomes" id="UP000789524">
    <property type="component" value="Unassembled WGS sequence"/>
</dbReference>
<dbReference type="EMBL" id="CAKASE010000050">
    <property type="protein sequence ID" value="CAG9563941.1"/>
    <property type="molecule type" value="Genomic_DNA"/>
</dbReference>
<keyword evidence="3" id="KW-1185">Reference proteome</keyword>
<feature type="region of interest" description="Disordered" evidence="1">
    <location>
        <begin position="392"/>
        <end position="425"/>
    </location>
</feature>
<feature type="compositionally biased region" description="Basic and acidic residues" evidence="1">
    <location>
        <begin position="556"/>
        <end position="576"/>
    </location>
</feature>
<evidence type="ECO:0000313" key="2">
    <source>
        <dbReference type="EMBL" id="CAG9563941.1"/>
    </source>
</evidence>
<evidence type="ECO:0000256" key="1">
    <source>
        <dbReference type="SAM" id="MobiDB-lite"/>
    </source>
</evidence>
<feature type="region of interest" description="Disordered" evidence="1">
    <location>
        <begin position="127"/>
        <end position="148"/>
    </location>
</feature>
<protein>
    <submittedName>
        <fullName evidence="2">(African queen) hypothetical protein</fullName>
    </submittedName>
</protein>
<feature type="compositionally biased region" description="Low complexity" evidence="1">
    <location>
        <begin position="133"/>
        <end position="145"/>
    </location>
</feature>
<feature type="compositionally biased region" description="Low complexity" evidence="1">
    <location>
        <begin position="811"/>
        <end position="829"/>
    </location>
</feature>
<feature type="compositionally biased region" description="Polar residues" evidence="1">
    <location>
        <begin position="702"/>
        <end position="712"/>
    </location>
</feature>
<reference evidence="2" key="1">
    <citation type="submission" date="2021-09" db="EMBL/GenBank/DDBJ databases">
        <authorList>
            <person name="Martin H S."/>
        </authorList>
    </citation>
    <scope>NUCLEOTIDE SEQUENCE</scope>
</reference>
<feature type="region of interest" description="Disordered" evidence="1">
    <location>
        <begin position="556"/>
        <end position="591"/>
    </location>
</feature>
<organism evidence="2 3">
    <name type="scientific">Danaus chrysippus</name>
    <name type="common">African queen</name>
    <dbReference type="NCBI Taxonomy" id="151541"/>
    <lineage>
        <taxon>Eukaryota</taxon>
        <taxon>Metazoa</taxon>
        <taxon>Ecdysozoa</taxon>
        <taxon>Arthropoda</taxon>
        <taxon>Hexapoda</taxon>
        <taxon>Insecta</taxon>
        <taxon>Pterygota</taxon>
        <taxon>Neoptera</taxon>
        <taxon>Endopterygota</taxon>
        <taxon>Lepidoptera</taxon>
        <taxon>Glossata</taxon>
        <taxon>Ditrysia</taxon>
        <taxon>Papilionoidea</taxon>
        <taxon>Nymphalidae</taxon>
        <taxon>Danainae</taxon>
        <taxon>Danaini</taxon>
        <taxon>Danaina</taxon>
        <taxon>Danaus</taxon>
        <taxon>Anosia</taxon>
    </lineage>
</organism>
<evidence type="ECO:0000313" key="3">
    <source>
        <dbReference type="Proteomes" id="UP000789524"/>
    </source>
</evidence>
<gene>
    <name evidence="2" type="ORF">DCHRY22_LOCUS5005</name>
</gene>
<feature type="compositionally biased region" description="Polar residues" evidence="1">
    <location>
        <begin position="735"/>
        <end position="746"/>
    </location>
</feature>
<feature type="compositionally biased region" description="Basic and acidic residues" evidence="1">
    <location>
        <begin position="719"/>
        <end position="734"/>
    </location>
</feature>
<feature type="compositionally biased region" description="Basic and acidic residues" evidence="1">
    <location>
        <begin position="766"/>
        <end position="784"/>
    </location>
</feature>
<dbReference type="AlphaFoldDB" id="A0A8J2QRG9"/>
<accession>A0A8J2QRG9</accession>
<comment type="caution">
    <text evidence="2">The sequence shown here is derived from an EMBL/GenBank/DDBJ whole genome shotgun (WGS) entry which is preliminary data.</text>
</comment>
<feature type="region of interest" description="Disordered" evidence="1">
    <location>
        <begin position="702"/>
        <end position="835"/>
    </location>
</feature>